<dbReference type="NCBIfam" id="TIGR00756">
    <property type="entry name" value="PPR"/>
    <property type="match status" value="1"/>
</dbReference>
<sequence length="674" mass="74809">DQIRTSSYLNKYFANRSKAALLAQEIATTSFPEDVYHVLSSAHDFGCVFKQTAYENVCHQLSVAHKWNLITAIVDLGIRHTGSTSLRLLNWRARALIETQRFAPLQTYLDEFTTHRILPDRRTFHLLITGHIRNHDLRHAAFYLRLMEQHGYPATPETHGLITSFYRSLGSEPGIEAAAIEHLPHMSKHTGTAVLNALIQYRLDAHDYTRARRLLSLFRRDHVVSIAEALDVGGASEDYVIPGSHIVLYPNADTFTIFLNLMAVRKNLAGALSILRGMIASSVRPEACTVTSLVHVLFSTGHNAAALHLIQGICNSSSQSWFAELNRLAPLGPRHLGLPVDISLGDTKIVLGLQTFNAFLRGMVKTSGLIAVAPVIQIMLAHNCRPNDATLEIVLRHLERSSASPNMLLRVLSNMCVTDVRPTLRHVHVVLQAVLRREKFLQCGSSCLPPPSNENRTHLDTARRIAVTDPAIPGLDPVQPTAGLVGQRDFPGGQPHRRALRWALASISARGVRMDMALLASRMRHEAVGQGSVRRVNALFQELLRLGMHPTEYHIAALMEGHALAGDMATAWRTMERSAVEFGVRPNVVLYTILISGHARAGEAERALQTFEEMVETGVRPDVPAIDAVVGAFTMKGSRDFARGLLRSLWHYIEPFPQKLERAGVSVLVRRFRA</sequence>
<feature type="non-terminal residue" evidence="6">
    <location>
        <position position="674"/>
    </location>
</feature>
<dbReference type="PANTHER" id="PTHR47936">
    <property type="entry name" value="PPR_LONG DOMAIN-CONTAINING PROTEIN"/>
    <property type="match status" value="1"/>
</dbReference>
<evidence type="ECO:0000313" key="7">
    <source>
        <dbReference type="Proteomes" id="UP000054144"/>
    </source>
</evidence>
<dbReference type="Proteomes" id="UP000054144">
    <property type="component" value="Unassembled WGS sequence"/>
</dbReference>
<proteinExistence type="inferred from homology"/>
<feature type="non-terminal residue" evidence="6">
    <location>
        <position position="1"/>
    </location>
</feature>
<reference evidence="6 7" key="1">
    <citation type="journal article" date="2015" name="Fungal Genet. Biol.">
        <title>Evolution of novel wood decay mechanisms in Agaricales revealed by the genome sequences of Fistulina hepatica and Cylindrobasidium torrendii.</title>
        <authorList>
            <person name="Floudas D."/>
            <person name="Held B.W."/>
            <person name="Riley R."/>
            <person name="Nagy L.G."/>
            <person name="Koehler G."/>
            <person name="Ransdell A.S."/>
            <person name="Younus H."/>
            <person name="Chow J."/>
            <person name="Chiniquy J."/>
            <person name="Lipzen A."/>
            <person name="Tritt A."/>
            <person name="Sun H."/>
            <person name="Haridas S."/>
            <person name="LaButti K."/>
            <person name="Ohm R.A."/>
            <person name="Kues U."/>
            <person name="Blanchette R.A."/>
            <person name="Grigoriev I.V."/>
            <person name="Minto R.E."/>
            <person name="Hibbett D.S."/>
        </authorList>
    </citation>
    <scope>NUCLEOTIDE SEQUENCE [LARGE SCALE GENOMIC DNA]</scope>
    <source>
        <strain evidence="6 7">ATCC 64428</strain>
    </source>
</reference>
<keyword evidence="7" id="KW-1185">Reference proteome</keyword>
<protein>
    <recommendedName>
        <fullName evidence="8">Pentacotripeptide-repeat region of PRORP domain-containing protein</fullName>
    </recommendedName>
</protein>
<dbReference type="PROSITE" id="PS51375">
    <property type="entry name" value="PPR"/>
    <property type="match status" value="1"/>
</dbReference>
<evidence type="ECO:0000313" key="6">
    <source>
        <dbReference type="EMBL" id="KIY45489.1"/>
    </source>
</evidence>
<evidence type="ECO:0008006" key="8">
    <source>
        <dbReference type="Google" id="ProtNLM"/>
    </source>
</evidence>
<comment type="similarity">
    <text evidence="1">Belongs to the CCM1 family.</text>
</comment>
<comment type="subunit">
    <text evidence="4">Binds to mitochondrial small subunit 15S rRNA.</text>
</comment>
<dbReference type="PANTHER" id="PTHR47936:SF1">
    <property type="entry name" value="PENTATRICOPEPTIDE REPEAT-CONTAINING PROTEIN GUN1, CHLOROPLASTIC"/>
    <property type="match status" value="1"/>
</dbReference>
<dbReference type="EMBL" id="KN882048">
    <property type="protein sequence ID" value="KIY45489.1"/>
    <property type="molecule type" value="Genomic_DNA"/>
</dbReference>
<dbReference type="Pfam" id="PF13041">
    <property type="entry name" value="PPR_2"/>
    <property type="match status" value="1"/>
</dbReference>
<evidence type="ECO:0000256" key="3">
    <source>
        <dbReference type="ARBA" id="ARBA00044493"/>
    </source>
</evidence>
<dbReference type="OrthoDB" id="185373at2759"/>
<evidence type="ECO:0000256" key="1">
    <source>
        <dbReference type="ARBA" id="ARBA00006192"/>
    </source>
</evidence>
<organism evidence="6 7">
    <name type="scientific">Fistulina hepatica ATCC 64428</name>
    <dbReference type="NCBI Taxonomy" id="1128425"/>
    <lineage>
        <taxon>Eukaryota</taxon>
        <taxon>Fungi</taxon>
        <taxon>Dikarya</taxon>
        <taxon>Basidiomycota</taxon>
        <taxon>Agaricomycotina</taxon>
        <taxon>Agaricomycetes</taxon>
        <taxon>Agaricomycetidae</taxon>
        <taxon>Agaricales</taxon>
        <taxon>Fistulinaceae</taxon>
        <taxon>Fistulina</taxon>
    </lineage>
</organism>
<dbReference type="Gene3D" id="1.25.40.10">
    <property type="entry name" value="Tetratricopeptide repeat domain"/>
    <property type="match status" value="2"/>
</dbReference>
<gene>
    <name evidence="6" type="ORF">FISHEDRAFT_7193</name>
</gene>
<dbReference type="InterPro" id="IPR002885">
    <property type="entry name" value="PPR_rpt"/>
</dbReference>
<feature type="repeat" description="PPR" evidence="5">
    <location>
        <begin position="587"/>
        <end position="621"/>
    </location>
</feature>
<comment type="function">
    <text evidence="3">Regulates mitochondrial small subunit maturation by controlling 15S rRNA 5'-end processing. Localizes to the 5' precursor of the 15S rRNA in a position that is subsequently occupied by mS47 in the mature yeast mtSSU. Uses structure and sequence-specific RNA recognition, binding to a single-stranded region of the precursor and specifically recognizing bases -6 to -1. The exchange of Ccm1 for mS47 is coupled to the irreversible removal of precursor rRNA that is accompanied by conformational changes of the mitoribosomal proteins uS5m and mS26. These conformational changes signal completion of 5'-end rRNA processing through protection of the mature 5'-end of the 15S rRNA and stabilization of mS47. The removal of the 5' precursor together with the dissociation of Ccm1 may be catalyzed by the 5'-3' exoribonuclease Pet127. Involved in the specific removal of group I introns in mitochondrial encoded transcripts.</text>
</comment>
<accession>A0A0D7A528</accession>
<name>A0A0D7A528_9AGAR</name>
<evidence type="ECO:0000256" key="2">
    <source>
        <dbReference type="ARBA" id="ARBA00022737"/>
    </source>
</evidence>
<keyword evidence="2" id="KW-0677">Repeat</keyword>
<evidence type="ECO:0000256" key="5">
    <source>
        <dbReference type="PROSITE-ProRule" id="PRU00708"/>
    </source>
</evidence>
<evidence type="ECO:0000256" key="4">
    <source>
        <dbReference type="ARBA" id="ARBA00044511"/>
    </source>
</evidence>
<dbReference type="InterPro" id="IPR011990">
    <property type="entry name" value="TPR-like_helical_dom_sf"/>
</dbReference>
<dbReference type="AlphaFoldDB" id="A0A0D7A528"/>